<evidence type="ECO:0000313" key="1">
    <source>
        <dbReference type="EMBL" id="CDW89715.1"/>
    </source>
</evidence>
<proteinExistence type="predicted"/>
<reference evidence="1 2" key="1">
    <citation type="submission" date="2014-06" db="EMBL/GenBank/DDBJ databases">
        <authorList>
            <person name="Swart Estienne"/>
        </authorList>
    </citation>
    <scope>NUCLEOTIDE SEQUENCE [LARGE SCALE GENOMIC DNA]</scope>
    <source>
        <strain evidence="1 2">130c</strain>
    </source>
</reference>
<organism evidence="1 2">
    <name type="scientific">Stylonychia lemnae</name>
    <name type="common">Ciliate</name>
    <dbReference type="NCBI Taxonomy" id="5949"/>
    <lineage>
        <taxon>Eukaryota</taxon>
        <taxon>Sar</taxon>
        <taxon>Alveolata</taxon>
        <taxon>Ciliophora</taxon>
        <taxon>Intramacronucleata</taxon>
        <taxon>Spirotrichea</taxon>
        <taxon>Stichotrichia</taxon>
        <taxon>Sporadotrichida</taxon>
        <taxon>Oxytrichidae</taxon>
        <taxon>Stylonychinae</taxon>
        <taxon>Stylonychia</taxon>
    </lineage>
</organism>
<dbReference type="Proteomes" id="UP000039865">
    <property type="component" value="Unassembled WGS sequence"/>
</dbReference>
<dbReference type="EMBL" id="CCKQ01017821">
    <property type="protein sequence ID" value="CDW89715.1"/>
    <property type="molecule type" value="Genomic_DNA"/>
</dbReference>
<accession>A0A078B5A9</accession>
<dbReference type="InParanoid" id="A0A078B5A9"/>
<gene>
    <name evidence="1" type="primary">Contig19293.g20451</name>
    <name evidence="1" type="ORF">STYLEM_18852</name>
</gene>
<evidence type="ECO:0000313" key="2">
    <source>
        <dbReference type="Proteomes" id="UP000039865"/>
    </source>
</evidence>
<keyword evidence="2" id="KW-1185">Reference proteome</keyword>
<dbReference type="AlphaFoldDB" id="A0A078B5A9"/>
<protein>
    <submittedName>
        <fullName evidence="1">Uncharacterized protein</fullName>
    </submittedName>
</protein>
<sequence length="143" mass="17158">MYNNEQQLITWNDLAKEQKTTTKLYLAQVIQNMNQNAIDKRILKNLDQNDSNKSNRQIINKIREKTILKLEEKYNEQNIDNVGKRKDHERYHTDFKEEVIFQNQTQENFTSNNQNDATIINLQEDDVEDSNIFDEFIEKDFNV</sequence>
<name>A0A078B5A9_STYLE</name>